<dbReference type="EMBL" id="ADKX01000046">
    <property type="protein sequence ID" value="EFW03446.1"/>
    <property type="molecule type" value="Genomic_DNA"/>
</dbReference>
<feature type="transmembrane region" description="Helical" evidence="1">
    <location>
        <begin position="23"/>
        <end position="44"/>
    </location>
</feature>
<evidence type="ECO:0000256" key="1">
    <source>
        <dbReference type="SAM" id="Phobius"/>
    </source>
</evidence>
<keyword evidence="1" id="KW-0812">Transmembrane</keyword>
<evidence type="ECO:0000313" key="2">
    <source>
        <dbReference type="EMBL" id="EFW03446.1"/>
    </source>
</evidence>
<dbReference type="AlphaFoldDB" id="E7GEJ5"/>
<feature type="transmembrane region" description="Helical" evidence="1">
    <location>
        <begin position="158"/>
        <end position="175"/>
    </location>
</feature>
<evidence type="ECO:0000313" key="3">
    <source>
        <dbReference type="Proteomes" id="UP000003157"/>
    </source>
</evidence>
<sequence length="201" mass="23451">MILLVWAGSGIIGYLKIEQLYPLSRIAITVSFFVMYAVIAPYTSPFMGNQDLNTINIIKTLSTKSYLYSMVDIIVTKLGLFILSIYIIIYEYFPFMTKNILIPFYVGFILYTIIYFTYHIANETVELDEIEILLKLYLLVNSCVSSILLIFNIINLKILVAFFTTTYTGLSYMIAEKRKERKLRDTKILLYHEPFLFKDEK</sequence>
<dbReference type="HOGENOM" id="CLU_1358528_0_0_9"/>
<keyword evidence="1" id="KW-1133">Transmembrane helix</keyword>
<proteinExistence type="predicted"/>
<name>E7GEJ5_9FIRM</name>
<feature type="transmembrane region" description="Helical" evidence="1">
    <location>
        <begin position="65"/>
        <end position="88"/>
    </location>
</feature>
<feature type="transmembrane region" description="Helical" evidence="1">
    <location>
        <begin position="132"/>
        <end position="152"/>
    </location>
</feature>
<keyword evidence="1" id="KW-0472">Membrane</keyword>
<organism evidence="2 3">
    <name type="scientific">Coprobacillus cateniformis</name>
    <dbReference type="NCBI Taxonomy" id="100884"/>
    <lineage>
        <taxon>Bacteria</taxon>
        <taxon>Bacillati</taxon>
        <taxon>Bacillota</taxon>
        <taxon>Erysipelotrichia</taxon>
        <taxon>Erysipelotrichales</taxon>
        <taxon>Coprobacillaceae</taxon>
        <taxon>Coprobacillus</taxon>
    </lineage>
</organism>
<dbReference type="Proteomes" id="UP000003157">
    <property type="component" value="Unassembled WGS sequence"/>
</dbReference>
<reference evidence="2 3" key="1">
    <citation type="submission" date="2010-12" db="EMBL/GenBank/DDBJ databases">
        <title>The Genome Sequence of Coprobacillus sp. strain 29_1.</title>
        <authorList>
            <consortium name="The Broad Institute Genome Sequencing Platform"/>
            <person name="Earl A."/>
            <person name="Ward D."/>
            <person name="Feldgarden M."/>
            <person name="Gevers D."/>
            <person name="Daigneault M."/>
            <person name="Sibley C.D."/>
            <person name="White A."/>
            <person name="Strauss J."/>
            <person name="Allen-Vercoe E."/>
            <person name="Young S.K."/>
            <person name="Zeng Q."/>
            <person name="Gargeya S."/>
            <person name="Fitzgerald M."/>
            <person name="Haas B."/>
            <person name="Abouelleil A."/>
            <person name="Alvarado L."/>
            <person name="Arachchi H.M."/>
            <person name="Berlin A."/>
            <person name="Brown A."/>
            <person name="Chapman S.B."/>
            <person name="Chen Z."/>
            <person name="Dunbar C."/>
            <person name="Freedman E."/>
            <person name="Gearin G."/>
            <person name="Gellesch M."/>
            <person name="Goldberg J."/>
            <person name="Griggs A."/>
            <person name="Gujja S."/>
            <person name="Heilman E."/>
            <person name="Heiman D."/>
            <person name="Howarth C."/>
            <person name="Larson L."/>
            <person name="Lui A."/>
            <person name="MacDonald P.J.P."/>
            <person name="Mehta T."/>
            <person name="Montmayeur A."/>
            <person name="Murphy C."/>
            <person name="Neiman D."/>
            <person name="Pearson M."/>
            <person name="Priest M."/>
            <person name="Roberts A."/>
            <person name="Saif S."/>
            <person name="Shea T."/>
            <person name="Shenoy N."/>
            <person name="Sisk P."/>
            <person name="Stolte C."/>
            <person name="Sykes S."/>
            <person name="White J."/>
            <person name="Yandava C."/>
            <person name="Nusbaum C."/>
            <person name="Birren B."/>
        </authorList>
    </citation>
    <scope>NUCLEOTIDE SEQUENCE [LARGE SCALE GENOMIC DNA]</scope>
    <source>
        <strain evidence="2 3">29_1</strain>
    </source>
</reference>
<accession>E7GEJ5</accession>
<feature type="transmembrane region" description="Helical" evidence="1">
    <location>
        <begin position="100"/>
        <end position="120"/>
    </location>
</feature>
<protein>
    <submittedName>
        <fullName evidence="2">Uncharacterized protein</fullName>
    </submittedName>
</protein>
<comment type="caution">
    <text evidence="2">The sequence shown here is derived from an EMBL/GenBank/DDBJ whole genome shotgun (WGS) entry which is preliminary data.</text>
</comment>
<keyword evidence="3" id="KW-1185">Reference proteome</keyword>
<gene>
    <name evidence="2" type="ORF">HMPREF9488_03137</name>
</gene>